<reference evidence="2 3" key="1">
    <citation type="journal article" date="2020" name="Int. J. Med. Microbiol.">
        <title>Discovery of Paenibacillus larvae ERIC V: Phenotypic and genomic comparison to genotypes ERIC I-IV reveal different inventories of virulence factors which correlate with epidemiological prevalences of American Foulbrood.</title>
        <authorList>
            <person name="Beims H."/>
            <person name="Bunk B."/>
            <person name="Erler S."/>
            <person name="Mohr K.I."/>
            <person name="Sproer C."/>
            <person name="Pradella S."/>
            <person name="Gunther G."/>
            <person name="Rohde M."/>
            <person name="von der Ohe W."/>
            <person name="Steinert M."/>
        </authorList>
    </citation>
    <scope>NUCLEOTIDE SEQUENCE [LARGE SCALE GENOMIC DNA]</scope>
    <source>
        <strain evidence="2">Eric_V</strain>
    </source>
</reference>
<evidence type="ECO:0000313" key="2">
    <source>
        <dbReference type="EMBL" id="QHZ51741.1"/>
    </source>
</evidence>
<organism evidence="2 3">
    <name type="scientific">Paenibacillus larvae subsp. larvae</name>
    <dbReference type="NCBI Taxonomy" id="147375"/>
    <lineage>
        <taxon>Bacteria</taxon>
        <taxon>Bacillati</taxon>
        <taxon>Bacillota</taxon>
        <taxon>Bacilli</taxon>
        <taxon>Bacillales</taxon>
        <taxon>Paenibacillaceae</taxon>
        <taxon>Paenibacillus</taxon>
    </lineage>
</organism>
<dbReference type="InterPro" id="IPR024405">
    <property type="entry name" value="Phage_BhlA/UviB"/>
</dbReference>
<protein>
    <recommendedName>
        <fullName evidence="4">Bacteriocin biosynthesis protein</fullName>
    </recommendedName>
</protein>
<evidence type="ECO:0008006" key="4">
    <source>
        <dbReference type="Google" id="ProtNLM"/>
    </source>
</evidence>
<feature type="transmembrane region" description="Helical" evidence="1">
    <location>
        <begin position="6"/>
        <end position="24"/>
    </location>
</feature>
<dbReference type="AlphaFoldDB" id="A0A6C0QT84"/>
<evidence type="ECO:0000256" key="1">
    <source>
        <dbReference type="SAM" id="Phobius"/>
    </source>
</evidence>
<gene>
    <name evidence="2" type="ORF">ERICV_02619</name>
</gene>
<proteinExistence type="predicted"/>
<dbReference type="Pfam" id="PF10960">
    <property type="entry name" value="Holin_BhlA"/>
    <property type="match status" value="1"/>
</dbReference>
<sequence length="90" mass="10386">MEEQIFNTALNIGIFGALFIWLLFTTMKKNEVREKEYQKTISENQEVIREQAKSFSLLSSDIAEIKGILKGKHEEEVLNDGNQKNVSRPK</sequence>
<keyword evidence="1" id="KW-0472">Membrane</keyword>
<dbReference type="RefSeq" id="WP_036654163.1">
    <property type="nucleotide sequence ID" value="NZ_CP019651.1"/>
</dbReference>
<keyword evidence="1" id="KW-0812">Transmembrane</keyword>
<evidence type="ECO:0000313" key="3">
    <source>
        <dbReference type="Proteomes" id="UP000464330"/>
    </source>
</evidence>
<name>A0A6C0QT84_9BACL</name>
<dbReference type="EMBL" id="CP019717">
    <property type="protein sequence ID" value="QHZ51741.1"/>
    <property type="molecule type" value="Genomic_DNA"/>
</dbReference>
<accession>A0A6C0QT84</accession>
<dbReference type="Proteomes" id="UP000464330">
    <property type="component" value="Chromosome"/>
</dbReference>
<keyword evidence="1" id="KW-1133">Transmembrane helix</keyword>